<dbReference type="EMBL" id="RJUL01000001">
    <property type="protein sequence ID" value="ROQ30636.1"/>
    <property type="molecule type" value="Genomic_DNA"/>
</dbReference>
<evidence type="ECO:0000313" key="1">
    <source>
        <dbReference type="EMBL" id="ROQ30636.1"/>
    </source>
</evidence>
<gene>
    <name evidence="1" type="ORF">EDC28_101322</name>
</gene>
<sequence>MQDDKIISLSQISPYMSVLLCETKNKSYALDDTVIQFWNWIDDFKDGSNYSENSQYYESNGDVESLMVRLYTYQLDKKPSWWQLSPNSNLEQHVAIFIQYGSFVAIHFSQGELKEKLRKALIKTNYFSNLRPVSLATLNDLFINEEDIRTLWMQSVSGNSPFMPKSKTIGGEELADKLDPIVDQFFMMSAVRTKSENETSVGINPFKSVIWKGKCGSWSSFENQVVEILDKLNRSVTRRKKPISILAYPIDDITDLQGYYDFSLIDKDFIPEECVQDRELIENIESEFVIVPSTSPSSILNGCVVSIDILESSNKVAVLTAYPEIEDYSISFTKISVTELSKNKNKNKFRRVERLFSHYPHLIKCWYESGHSIIGGLAFENEYRDVVFDGFIWHGFSRYSVIKEKPGSDPRRPDFSLIGRDDSLFSWVRLNWNSAWMEKNGCFSDNQKGWFFCDDGSGEIADFIHMRKKDDVYYISLIHVKAAGSDRKERKLSVGVFDTVVAQAVKNMRHVRRKNLYEELKGRGSLSKKKCWFDNQEMNPEDFLLELNTIKESQTKYKVIVIQPHITKNSYNDGFDTKIRKQLDAVLVNAKNAINGLSADFYVVGSE</sequence>
<dbReference type="Proteomes" id="UP000268033">
    <property type="component" value="Unassembled WGS sequence"/>
</dbReference>
<dbReference type="RefSeq" id="WP_148049779.1">
    <property type="nucleotide sequence ID" value="NZ_JBLXEP010000001.1"/>
</dbReference>
<accession>A0A3N1Q1C8</accession>
<protein>
    <submittedName>
        <fullName evidence="1">Uncharacterized protein</fullName>
    </submittedName>
</protein>
<name>A0A3N1Q1C8_9GAMM</name>
<evidence type="ECO:0000313" key="2">
    <source>
        <dbReference type="Proteomes" id="UP000268033"/>
    </source>
</evidence>
<organism evidence="1 2">
    <name type="scientific">Gallaecimonas pentaromativorans</name>
    <dbReference type="NCBI Taxonomy" id="584787"/>
    <lineage>
        <taxon>Bacteria</taxon>
        <taxon>Pseudomonadati</taxon>
        <taxon>Pseudomonadota</taxon>
        <taxon>Gammaproteobacteria</taxon>
        <taxon>Enterobacterales</taxon>
        <taxon>Gallaecimonadaceae</taxon>
        <taxon>Gallaecimonas</taxon>
    </lineage>
</organism>
<proteinExistence type="predicted"/>
<reference evidence="1 2" key="1">
    <citation type="submission" date="2018-11" db="EMBL/GenBank/DDBJ databases">
        <title>Genomic Encyclopedia of Type Strains, Phase IV (KMG-IV): sequencing the most valuable type-strain genomes for metagenomic binning, comparative biology and taxonomic classification.</title>
        <authorList>
            <person name="Goeker M."/>
        </authorList>
    </citation>
    <scope>NUCLEOTIDE SEQUENCE [LARGE SCALE GENOMIC DNA]</scope>
    <source>
        <strain evidence="1 2">DSM 21945</strain>
    </source>
</reference>
<comment type="caution">
    <text evidence="1">The sequence shown here is derived from an EMBL/GenBank/DDBJ whole genome shotgun (WGS) entry which is preliminary data.</text>
</comment>
<dbReference type="AlphaFoldDB" id="A0A3N1Q1C8"/>
<keyword evidence="2" id="KW-1185">Reference proteome</keyword>